<sequence length="170" mass="18512">MPTELKNANAFRKALKQFSPDLDNELRGEMVGFLKPLVKKARGFLPSNSEAPSGFVKHEVKTAKFPMYDAAEARRGIGYKLTPTKPNRQGWSSTVSIHNKTAAGAIVETAGRKSGMTGNFSPRFQGSFAGKAKMQGRAMFKAYDQDQGRAKAGVIKALEKAAARFNRSAN</sequence>
<proteinExistence type="predicted"/>
<name>A0A6J5NPI5_9CAUD</name>
<reference evidence="1" key="1">
    <citation type="submission" date="2020-04" db="EMBL/GenBank/DDBJ databases">
        <authorList>
            <person name="Chiriac C."/>
            <person name="Salcher M."/>
            <person name="Ghai R."/>
            <person name="Kavagutti S V."/>
        </authorList>
    </citation>
    <scope>NUCLEOTIDE SEQUENCE</scope>
</reference>
<protein>
    <submittedName>
        <fullName evidence="1">Uncharacterized protein</fullName>
    </submittedName>
</protein>
<accession>A0A6J5NPI5</accession>
<dbReference type="EMBL" id="LR796688">
    <property type="protein sequence ID" value="CAB4159676.1"/>
    <property type="molecule type" value="Genomic_DNA"/>
</dbReference>
<organism evidence="1">
    <name type="scientific">uncultured Caudovirales phage</name>
    <dbReference type="NCBI Taxonomy" id="2100421"/>
    <lineage>
        <taxon>Viruses</taxon>
        <taxon>Duplodnaviria</taxon>
        <taxon>Heunggongvirae</taxon>
        <taxon>Uroviricota</taxon>
        <taxon>Caudoviricetes</taxon>
        <taxon>Peduoviridae</taxon>
        <taxon>Maltschvirus</taxon>
        <taxon>Maltschvirus maltsch</taxon>
    </lineage>
</organism>
<gene>
    <name evidence="1" type="ORF">UFOVP717_1</name>
</gene>
<evidence type="ECO:0000313" key="1">
    <source>
        <dbReference type="EMBL" id="CAB4159676.1"/>
    </source>
</evidence>